<proteinExistence type="predicted"/>
<evidence type="ECO:0000313" key="1">
    <source>
        <dbReference type="EMBL" id="KZP06542.1"/>
    </source>
</evidence>
<organism evidence="1 2">
    <name type="scientific">Athelia psychrophila</name>
    <dbReference type="NCBI Taxonomy" id="1759441"/>
    <lineage>
        <taxon>Eukaryota</taxon>
        <taxon>Fungi</taxon>
        <taxon>Dikarya</taxon>
        <taxon>Basidiomycota</taxon>
        <taxon>Agaricomycotina</taxon>
        <taxon>Agaricomycetes</taxon>
        <taxon>Agaricomycetidae</taxon>
        <taxon>Atheliales</taxon>
        <taxon>Atheliaceae</taxon>
        <taxon>Athelia</taxon>
    </lineage>
</organism>
<feature type="non-terminal residue" evidence="1">
    <location>
        <position position="1"/>
    </location>
</feature>
<reference evidence="1 2" key="1">
    <citation type="journal article" date="2016" name="Mol. Biol. Evol.">
        <title>Comparative Genomics of Early-Diverging Mushroom-Forming Fungi Provides Insights into the Origins of Lignocellulose Decay Capabilities.</title>
        <authorList>
            <person name="Nagy L.G."/>
            <person name="Riley R."/>
            <person name="Tritt A."/>
            <person name="Adam C."/>
            <person name="Daum C."/>
            <person name="Floudas D."/>
            <person name="Sun H."/>
            <person name="Yadav J.S."/>
            <person name="Pangilinan J."/>
            <person name="Larsson K.H."/>
            <person name="Matsuura K."/>
            <person name="Barry K."/>
            <person name="Labutti K."/>
            <person name="Kuo R."/>
            <person name="Ohm R.A."/>
            <person name="Bhattacharya S.S."/>
            <person name="Shirouzu T."/>
            <person name="Yoshinaga Y."/>
            <person name="Martin F.M."/>
            <person name="Grigoriev I.V."/>
            <person name="Hibbett D.S."/>
        </authorList>
    </citation>
    <scope>NUCLEOTIDE SEQUENCE [LARGE SCALE GENOMIC DNA]</scope>
    <source>
        <strain evidence="1 2">CBS 109695</strain>
    </source>
</reference>
<keyword evidence="2" id="KW-1185">Reference proteome</keyword>
<dbReference type="EMBL" id="KV417782">
    <property type="protein sequence ID" value="KZP06542.1"/>
    <property type="molecule type" value="Genomic_DNA"/>
</dbReference>
<evidence type="ECO:0000313" key="2">
    <source>
        <dbReference type="Proteomes" id="UP000076532"/>
    </source>
</evidence>
<dbReference type="AlphaFoldDB" id="A0A167WVS0"/>
<name>A0A167WVS0_9AGAM</name>
<protein>
    <submittedName>
        <fullName evidence="1">Uncharacterized protein</fullName>
    </submittedName>
</protein>
<accession>A0A167WVS0</accession>
<dbReference type="Proteomes" id="UP000076532">
    <property type="component" value="Unassembled WGS sequence"/>
</dbReference>
<gene>
    <name evidence="1" type="ORF">FIBSPDRAFT_876415</name>
</gene>
<sequence>EATSATDDPLRRFRLPFEKNLAVDGLDVQRLVVVSFSGRPCVVIVDGRMTSGWPLDRRVRDVDYRS</sequence>